<dbReference type="InterPro" id="IPR040465">
    <property type="entry name" value="CtsR_N"/>
</dbReference>
<dbReference type="AlphaFoldDB" id="A0AAE3DHF9"/>
<evidence type="ECO:0000259" key="2">
    <source>
        <dbReference type="Pfam" id="PF17727"/>
    </source>
</evidence>
<feature type="domain" description="CtsR C-terminal dimerization" evidence="2">
    <location>
        <begin position="75"/>
        <end position="145"/>
    </location>
</feature>
<evidence type="ECO:0000259" key="1">
    <source>
        <dbReference type="Pfam" id="PF05848"/>
    </source>
</evidence>
<name>A0AAE3DHF9_9FIRM</name>
<dbReference type="Pfam" id="PF05848">
    <property type="entry name" value="CtsR"/>
    <property type="match status" value="1"/>
</dbReference>
<sequence length="150" mass="16522">MRISDSVANYILQMLNDENGIAEIQRNELANTLGCVPSQINYVITSRFTPEQGYIVESRRGGGGYIRIIRRSMTKSDLIMHIVNSIGPKLDAASMRAMLRNLVETGVASESDAHLMMAGLSDSALAPAPKEIRDQLRASIFKNMLLVLNV</sequence>
<accession>A0AAE3DHF9</accession>
<dbReference type="EMBL" id="JAJEQC010000001">
    <property type="protein sequence ID" value="MCC2135769.1"/>
    <property type="molecule type" value="Genomic_DNA"/>
</dbReference>
<organism evidence="3 4">
    <name type="scientific">Hominenteromicrobium mulieris</name>
    <dbReference type="NCBI Taxonomy" id="2885357"/>
    <lineage>
        <taxon>Bacteria</taxon>
        <taxon>Bacillati</taxon>
        <taxon>Bacillota</taxon>
        <taxon>Clostridia</taxon>
        <taxon>Eubacteriales</taxon>
        <taxon>Oscillospiraceae</taxon>
        <taxon>Hominenteromicrobium</taxon>
    </lineage>
</organism>
<evidence type="ECO:0000313" key="3">
    <source>
        <dbReference type="EMBL" id="MCC2135769.1"/>
    </source>
</evidence>
<feature type="domain" description="CtsR N-terminal HTH" evidence="1">
    <location>
        <begin position="3"/>
        <end position="70"/>
    </location>
</feature>
<dbReference type="InterPro" id="IPR041473">
    <property type="entry name" value="CtsR_C"/>
</dbReference>
<proteinExistence type="predicted"/>
<dbReference type="InterPro" id="IPR041902">
    <property type="entry name" value="CtsR_N_sf"/>
</dbReference>
<gene>
    <name evidence="3" type="ORF">LKD31_01895</name>
</gene>
<dbReference type="Proteomes" id="UP001199424">
    <property type="component" value="Unassembled WGS sequence"/>
</dbReference>
<evidence type="ECO:0000313" key="4">
    <source>
        <dbReference type="Proteomes" id="UP001199424"/>
    </source>
</evidence>
<protein>
    <submittedName>
        <fullName evidence="3">CtsR family transcriptional regulator</fullName>
    </submittedName>
</protein>
<dbReference type="Pfam" id="PF17727">
    <property type="entry name" value="CtsR_C"/>
    <property type="match status" value="1"/>
</dbReference>
<dbReference type="RefSeq" id="WP_308448387.1">
    <property type="nucleotide sequence ID" value="NZ_JAJEQC010000001.1"/>
</dbReference>
<dbReference type="InterPro" id="IPR041908">
    <property type="entry name" value="CtsR_C_sf"/>
</dbReference>
<comment type="caution">
    <text evidence="3">The sequence shown here is derived from an EMBL/GenBank/DDBJ whole genome shotgun (WGS) entry which is preliminary data.</text>
</comment>
<dbReference type="Gene3D" id="3.30.56.130">
    <property type="entry name" value="Transcriptional regulator CtsR, winged HTH domain"/>
    <property type="match status" value="1"/>
</dbReference>
<dbReference type="Gene3D" id="1.10.1200.150">
    <property type="entry name" value="Transcriptional regulator CtsR, C-terminal domain"/>
    <property type="match status" value="1"/>
</dbReference>
<reference evidence="3" key="1">
    <citation type="submission" date="2021-10" db="EMBL/GenBank/DDBJ databases">
        <title>Anaerobic single-cell dispensing facilitates the cultivation of human gut bacteria.</title>
        <authorList>
            <person name="Afrizal A."/>
        </authorList>
    </citation>
    <scope>NUCLEOTIDE SEQUENCE</scope>
    <source>
        <strain evidence="3">CLA-AA-H250</strain>
    </source>
</reference>
<keyword evidence="4" id="KW-1185">Reference proteome</keyword>